<dbReference type="Pfam" id="PF05977">
    <property type="entry name" value="MFS_3"/>
    <property type="match status" value="1"/>
</dbReference>
<keyword evidence="6 7" id="KW-0472">Membrane</keyword>
<evidence type="ECO:0000256" key="6">
    <source>
        <dbReference type="ARBA" id="ARBA00023136"/>
    </source>
</evidence>
<keyword evidence="5 7" id="KW-1133">Transmembrane helix</keyword>
<feature type="transmembrane region" description="Helical" evidence="7">
    <location>
        <begin position="85"/>
        <end position="106"/>
    </location>
</feature>
<sequence length="553" mass="60258">MSPTTPAANNAFAPFHHRTYLLLWSATLFSSMGTWMQDLGAGWLMTKLETSPAIVVLVQASTSLPIFLFALFAGAIADTVDRRKLLLSVNILLSLIATVFAVLVYSEQMTTHLLLALTFLMGTGAAFSAPAFQSIVPSLVPREELPAAIALNAIAMNISRALGPALAGVLISAVSLAAPFAFNAVSYWGTVLVLARWQPAKSNVTHALPAEPVFSAMLTGLRYVFYSRPLKNTLWRTLAFFIFASAYWSMTPVIARQLLKGDPHVYGLLMASVGVGAVAAAMVLPRLRRTLGRDWLVALGTIGTAGALLIFAFFHQAPAAYAASMLAGASWISVLSSLNTSAQTALPDWVRGRGLAIFLTVAFGSMAIGSVIWGRLAHDFDIPTALISAAMGALSFIPLTWHIKLGKNENLDLTPSLHWPNPVIRLEDSMDRGPVLISIEYNIDPNQAPAFIDAIERLACQRRRDGAIEWGVFQDSEQPELWIESFTASSWVEHLRQHRRITKQDEQLQALVNSFHRGTQPPKVRHLLAPSAQLYRQAELVDPLNSANTKEIV</sequence>
<feature type="transmembrane region" description="Helical" evidence="7">
    <location>
        <begin position="165"/>
        <end position="188"/>
    </location>
</feature>
<dbReference type="EMBL" id="CP124755">
    <property type="protein sequence ID" value="WGZ89690.1"/>
    <property type="molecule type" value="Genomic_DNA"/>
</dbReference>
<feature type="transmembrane region" description="Helical" evidence="7">
    <location>
        <begin position="208"/>
        <end position="226"/>
    </location>
</feature>
<protein>
    <submittedName>
        <fullName evidence="9">MFS transporter</fullName>
    </submittedName>
</protein>
<feature type="transmembrane region" description="Helical" evidence="7">
    <location>
        <begin position="112"/>
        <end position="132"/>
    </location>
</feature>
<feature type="transmembrane region" description="Helical" evidence="7">
    <location>
        <begin position="320"/>
        <end position="342"/>
    </location>
</feature>
<keyword evidence="2" id="KW-0813">Transport</keyword>
<feature type="transmembrane region" description="Helical" evidence="7">
    <location>
        <begin position="21"/>
        <end position="45"/>
    </location>
</feature>
<reference evidence="9" key="1">
    <citation type="journal article" date="2023" name="Int. J. Mol. Sci.">
        <title>Metagenomics Revealed a New Genus 'Candidatus Thiocaldithrix dubininis' gen. nov., sp. nov. and a New Species 'Candidatus Thiothrix putei' sp. nov. in the Family Thiotrichaceae, Some Members of Which Have Traits of Both Na+- and H+-Motive Energetics.</title>
        <authorList>
            <person name="Ravin N.V."/>
            <person name="Muntyan M.S."/>
            <person name="Smolyakov D.D."/>
            <person name="Rudenko T.S."/>
            <person name="Beletsky A.V."/>
            <person name="Mardanov A.V."/>
            <person name="Grabovich M.Y."/>
        </authorList>
    </citation>
    <scope>NUCLEOTIDE SEQUENCE</scope>
    <source>
        <strain evidence="9">GKL-01</strain>
    </source>
</reference>
<dbReference type="SUPFAM" id="SSF103473">
    <property type="entry name" value="MFS general substrate transporter"/>
    <property type="match status" value="1"/>
</dbReference>
<dbReference type="CDD" id="cd06173">
    <property type="entry name" value="MFS_MefA_like"/>
    <property type="match status" value="1"/>
</dbReference>
<reference evidence="9" key="2">
    <citation type="submission" date="2023-04" db="EMBL/GenBank/DDBJ databases">
        <authorList>
            <person name="Beletskiy A.V."/>
            <person name="Mardanov A.V."/>
            <person name="Ravin N.V."/>
        </authorList>
    </citation>
    <scope>NUCLEOTIDE SEQUENCE</scope>
    <source>
        <strain evidence="9">GKL-01</strain>
    </source>
</reference>
<proteinExistence type="predicted"/>
<name>A0AA95H360_9GAMM</name>
<feature type="transmembrane region" description="Helical" evidence="7">
    <location>
        <begin position="296"/>
        <end position="314"/>
    </location>
</feature>
<comment type="subcellular location">
    <subcellularLocation>
        <location evidence="1">Cell membrane</location>
        <topology evidence="1">Multi-pass membrane protein</topology>
    </subcellularLocation>
</comment>
<dbReference type="PROSITE" id="PS50850">
    <property type="entry name" value="MFS"/>
    <property type="match status" value="1"/>
</dbReference>
<keyword evidence="3" id="KW-1003">Cell membrane</keyword>
<gene>
    <name evidence="9" type="ORF">QJT80_09265</name>
</gene>
<dbReference type="Proteomes" id="UP001300672">
    <property type="component" value="Chromosome"/>
</dbReference>
<evidence type="ECO:0000256" key="2">
    <source>
        <dbReference type="ARBA" id="ARBA00022448"/>
    </source>
</evidence>
<feature type="transmembrane region" description="Helical" evidence="7">
    <location>
        <begin position="382"/>
        <end position="401"/>
    </location>
</feature>
<feature type="domain" description="Major facilitator superfamily (MFS) profile" evidence="8">
    <location>
        <begin position="19"/>
        <end position="407"/>
    </location>
</feature>
<feature type="transmembrane region" description="Helical" evidence="7">
    <location>
        <begin position="354"/>
        <end position="376"/>
    </location>
</feature>
<dbReference type="PANTHER" id="PTHR23513:SF11">
    <property type="entry name" value="STAPHYLOFERRIN A TRANSPORTER"/>
    <property type="match status" value="1"/>
</dbReference>
<evidence type="ECO:0000256" key="3">
    <source>
        <dbReference type="ARBA" id="ARBA00022475"/>
    </source>
</evidence>
<evidence type="ECO:0000256" key="7">
    <source>
        <dbReference type="SAM" id="Phobius"/>
    </source>
</evidence>
<dbReference type="InterPro" id="IPR036259">
    <property type="entry name" value="MFS_trans_sf"/>
</dbReference>
<feature type="transmembrane region" description="Helical" evidence="7">
    <location>
        <begin position="51"/>
        <end position="73"/>
    </location>
</feature>
<feature type="transmembrane region" description="Helical" evidence="7">
    <location>
        <begin position="238"/>
        <end position="259"/>
    </location>
</feature>
<evidence type="ECO:0000313" key="9">
    <source>
        <dbReference type="EMBL" id="WGZ89690.1"/>
    </source>
</evidence>
<dbReference type="PANTHER" id="PTHR23513">
    <property type="entry name" value="INTEGRAL MEMBRANE EFFLUX PROTEIN-RELATED"/>
    <property type="match status" value="1"/>
</dbReference>
<accession>A0AA95H360</accession>
<dbReference type="AlphaFoldDB" id="A0AA95H360"/>
<evidence type="ECO:0000256" key="1">
    <source>
        <dbReference type="ARBA" id="ARBA00004651"/>
    </source>
</evidence>
<dbReference type="GO" id="GO:0005886">
    <property type="term" value="C:plasma membrane"/>
    <property type="evidence" value="ECO:0007669"/>
    <property type="project" value="UniProtKB-SubCell"/>
</dbReference>
<dbReference type="Gene3D" id="1.20.1250.20">
    <property type="entry name" value="MFS general substrate transporter like domains"/>
    <property type="match status" value="1"/>
</dbReference>
<dbReference type="InterPro" id="IPR010290">
    <property type="entry name" value="TM_effector"/>
</dbReference>
<dbReference type="InterPro" id="IPR020846">
    <property type="entry name" value="MFS_dom"/>
</dbReference>
<dbReference type="KEGG" id="tdu:QJT80_09265"/>
<feature type="transmembrane region" description="Helical" evidence="7">
    <location>
        <begin position="265"/>
        <end position="284"/>
    </location>
</feature>
<dbReference type="GO" id="GO:0022857">
    <property type="term" value="F:transmembrane transporter activity"/>
    <property type="evidence" value="ECO:0007669"/>
    <property type="project" value="InterPro"/>
</dbReference>
<evidence type="ECO:0000259" key="8">
    <source>
        <dbReference type="PROSITE" id="PS50850"/>
    </source>
</evidence>
<keyword evidence="4 7" id="KW-0812">Transmembrane</keyword>
<organism evidence="9">
    <name type="scientific">Candidatus Thiocaldithrix dubininis</name>
    <dbReference type="NCBI Taxonomy" id="3080823"/>
    <lineage>
        <taxon>Bacteria</taxon>
        <taxon>Pseudomonadati</taxon>
        <taxon>Pseudomonadota</taxon>
        <taxon>Gammaproteobacteria</taxon>
        <taxon>Thiotrichales</taxon>
        <taxon>Thiotrichaceae</taxon>
        <taxon>Candidatus Thiocaldithrix</taxon>
    </lineage>
</organism>
<evidence type="ECO:0000256" key="5">
    <source>
        <dbReference type="ARBA" id="ARBA00022989"/>
    </source>
</evidence>
<evidence type="ECO:0000256" key="4">
    <source>
        <dbReference type="ARBA" id="ARBA00022692"/>
    </source>
</evidence>